<name>A0A1B7YB25_COLHI</name>
<dbReference type="Proteomes" id="UP000092177">
    <property type="component" value="Chromosome 5"/>
</dbReference>
<dbReference type="GeneID" id="28867011"/>
<reference evidence="3" key="1">
    <citation type="journal article" date="2017" name="BMC Genomics">
        <title>Gapless genome assembly of Colletotrichum higginsianum reveals chromosome structure and association of transposable elements with secondary metabolite gene clusters.</title>
        <authorList>
            <person name="Dallery J.-F."/>
            <person name="Lapalu N."/>
            <person name="Zampounis A."/>
            <person name="Pigne S."/>
            <person name="Luyten I."/>
            <person name="Amselem J."/>
            <person name="Wittenberg A.H.J."/>
            <person name="Zhou S."/>
            <person name="de Queiroz M.V."/>
            <person name="Robin G.P."/>
            <person name="Auger A."/>
            <person name="Hainaut M."/>
            <person name="Henrissat B."/>
            <person name="Kim K.-T."/>
            <person name="Lee Y.-H."/>
            <person name="Lespinet O."/>
            <person name="Schwartz D.C."/>
            <person name="Thon M.R."/>
            <person name="O'Connell R.J."/>
        </authorList>
    </citation>
    <scope>NUCLEOTIDE SEQUENCE [LARGE SCALE GENOMIC DNA]</scope>
    <source>
        <strain evidence="3">IMI 349063</strain>
    </source>
</reference>
<keyword evidence="3" id="KW-1185">Reference proteome</keyword>
<comment type="caution">
    <text evidence="2">The sequence shown here is derived from an EMBL/GenBank/DDBJ whole genome shotgun (WGS) entry which is preliminary data.</text>
</comment>
<dbReference type="KEGG" id="chig:CH63R_07930"/>
<gene>
    <name evidence="2" type="ORF">CH63R_07930</name>
</gene>
<evidence type="ECO:0000313" key="3">
    <source>
        <dbReference type="Proteomes" id="UP000092177"/>
    </source>
</evidence>
<protein>
    <submittedName>
        <fullName evidence="2">Uncharacterized protein</fullName>
    </submittedName>
</protein>
<sequence length="124" mass="13503">MLKSYVTALLFTLMTAAPAAAQCKNAKVTVSCYPYGGTTGGYMCNEAQAECAAGQRTELFQKLRFDCLRKDENGKPAPTCLYDLIGLECIWTGTNVVMKRLVYCKVKNRGVLGLVGKMTTLSTI</sequence>
<evidence type="ECO:0000256" key="1">
    <source>
        <dbReference type="SAM" id="SignalP"/>
    </source>
</evidence>
<keyword evidence="1" id="KW-0732">Signal</keyword>
<proteinExistence type="predicted"/>
<organism evidence="2 3">
    <name type="scientific">Colletotrichum higginsianum (strain IMI 349063)</name>
    <name type="common">Crucifer anthracnose fungus</name>
    <dbReference type="NCBI Taxonomy" id="759273"/>
    <lineage>
        <taxon>Eukaryota</taxon>
        <taxon>Fungi</taxon>
        <taxon>Dikarya</taxon>
        <taxon>Ascomycota</taxon>
        <taxon>Pezizomycotina</taxon>
        <taxon>Sordariomycetes</taxon>
        <taxon>Hypocreomycetidae</taxon>
        <taxon>Glomerellales</taxon>
        <taxon>Glomerellaceae</taxon>
        <taxon>Colletotrichum</taxon>
        <taxon>Colletotrichum destructivum species complex</taxon>
    </lineage>
</organism>
<accession>A0A1B7YB25</accession>
<feature type="chain" id="PRO_5008601487" evidence="1">
    <location>
        <begin position="22"/>
        <end position="124"/>
    </location>
</feature>
<feature type="signal peptide" evidence="1">
    <location>
        <begin position="1"/>
        <end position="21"/>
    </location>
</feature>
<dbReference type="EMBL" id="LTAN01000005">
    <property type="protein sequence ID" value="OBR09165.1"/>
    <property type="molecule type" value="Genomic_DNA"/>
</dbReference>
<dbReference type="VEuPathDB" id="FungiDB:CH63R_07930"/>
<evidence type="ECO:0000313" key="2">
    <source>
        <dbReference type="EMBL" id="OBR09165.1"/>
    </source>
</evidence>
<dbReference type="AlphaFoldDB" id="A0A1B7YB25"/>
<dbReference type="RefSeq" id="XP_018157682.1">
    <property type="nucleotide sequence ID" value="XM_018302904.1"/>
</dbReference>